<dbReference type="RefSeq" id="WP_036338461.1">
    <property type="nucleotide sequence ID" value="NZ_JALN02000001.1"/>
</dbReference>
<dbReference type="PANTHER" id="PTHR23026">
    <property type="entry name" value="NADPH NITROREDUCTASE"/>
    <property type="match status" value="1"/>
</dbReference>
<dbReference type="AlphaFoldDB" id="A0A064CDL2"/>
<dbReference type="EMBL" id="JALN02000001">
    <property type="protein sequence ID" value="KDE97776.1"/>
    <property type="molecule type" value="Genomic_DNA"/>
</dbReference>
<proteinExistence type="predicted"/>
<dbReference type="PANTHER" id="PTHR23026:SF123">
    <property type="entry name" value="NAD(P)H NITROREDUCTASE RV3131-RELATED"/>
    <property type="match status" value="1"/>
</dbReference>
<name>A0A064CDL2_9MYCO</name>
<dbReference type="eggNOG" id="COG0778">
    <property type="taxonomic scope" value="Bacteria"/>
</dbReference>
<dbReference type="SUPFAM" id="SSF55469">
    <property type="entry name" value="FMN-dependent nitroreductase-like"/>
    <property type="match status" value="1"/>
</dbReference>
<dbReference type="OrthoDB" id="8156917at2"/>
<keyword evidence="2" id="KW-1185">Reference proteome</keyword>
<evidence type="ECO:0000313" key="1">
    <source>
        <dbReference type="EMBL" id="KDE97776.1"/>
    </source>
</evidence>
<comment type="caution">
    <text evidence="1">The sequence shown here is derived from an EMBL/GenBank/DDBJ whole genome shotgun (WGS) entry which is preliminary data.</text>
</comment>
<dbReference type="Proteomes" id="UP000022835">
    <property type="component" value="Unassembled WGS sequence"/>
</dbReference>
<dbReference type="InterPro" id="IPR000415">
    <property type="entry name" value="Nitroreductase-like"/>
</dbReference>
<organism evidence="1 2">
    <name type="scientific">Mycolicibacterium aromaticivorans JS19b1 = JCM 16368</name>
    <dbReference type="NCBI Taxonomy" id="1440774"/>
    <lineage>
        <taxon>Bacteria</taxon>
        <taxon>Bacillati</taxon>
        <taxon>Actinomycetota</taxon>
        <taxon>Actinomycetes</taxon>
        <taxon>Mycobacteriales</taxon>
        <taxon>Mycobacteriaceae</taxon>
        <taxon>Mycolicibacterium</taxon>
    </lineage>
</organism>
<dbReference type="Gene3D" id="3.40.109.10">
    <property type="entry name" value="NADH Oxidase"/>
    <property type="match status" value="1"/>
</dbReference>
<protein>
    <submittedName>
        <fullName evidence="1">NAD(P)H nitroreductase</fullName>
    </submittedName>
</protein>
<sequence length="331" mass="35325">MTTNFPDDATVRAALDLAARAPSIHNTQPWEWRVGPHSINLYSRRELRLPHTDPDGRDLIVSCGAALHHATVALAALGWRASVHRVPNPDQPNHLASVQVHRGSPGEADIAMAAAIPRRRTDRRTYSSWPVAIGDVALMGARAARFGVTMRRVETTGEFAELVEQAARRHIDDTGYVAELMAWSGRYAAAEGVPAHNVPPIDGAAAVPGRIFSGTALDQPDEASAAEDNGVLLAFGTAIDDIACQLRAGEAASVVMLTATVQGLASCAVSEVLEVPDTREALRADVFGSEQFPQILLRVGWSPLNADPLPATPRRPLADALRRLDGSAFVG</sequence>
<dbReference type="InterPro" id="IPR050627">
    <property type="entry name" value="Nitroreductase/BluB"/>
</dbReference>
<reference evidence="1" key="1">
    <citation type="submission" date="2014-05" db="EMBL/GenBank/DDBJ databases">
        <title>Genome sequence of Mycobacterium aromaticivorans strain JS19b1T (= DSM 45407T).</title>
        <authorList>
            <person name="Kwak Y."/>
            <person name="Park G.-S."/>
            <person name="Li Q.X."/>
            <person name="Lee S.-E."/>
            <person name="Shin J.-H."/>
        </authorList>
    </citation>
    <scope>NUCLEOTIDE SEQUENCE [LARGE SCALE GENOMIC DNA]</scope>
    <source>
        <strain evidence="1">JS19b1</strain>
    </source>
</reference>
<dbReference type="GO" id="GO:0016491">
    <property type="term" value="F:oxidoreductase activity"/>
    <property type="evidence" value="ECO:0007669"/>
    <property type="project" value="InterPro"/>
</dbReference>
<dbReference type="STRING" id="1440774.Y900_002205"/>
<evidence type="ECO:0000313" key="2">
    <source>
        <dbReference type="Proteomes" id="UP000022835"/>
    </source>
</evidence>
<dbReference type="NCBIfam" id="NF047509">
    <property type="entry name" value="Rv3131_FMN_oxido"/>
    <property type="match status" value="1"/>
</dbReference>
<gene>
    <name evidence="1" type="ORF">Y900_002205</name>
</gene>
<accession>A0A064CDL2</accession>